<name>A0ABN3XXT8_9ACTN</name>
<feature type="compositionally biased region" description="Gly residues" evidence="1">
    <location>
        <begin position="75"/>
        <end position="96"/>
    </location>
</feature>
<proteinExistence type="predicted"/>
<sequence>MSRSHTRGGPLPGVEELALDEVLVAADPQRARGPAVLDGVGDQLADDQQAVVEKLVRAPQAKLPADHGAGVAHAQGGGGQQALGRVLGGGFEGRRG</sequence>
<comment type="caution">
    <text evidence="2">The sequence shown here is derived from an EMBL/GenBank/DDBJ whole genome shotgun (WGS) entry which is preliminary data.</text>
</comment>
<accession>A0ABN3XXT8</accession>
<reference evidence="2 3" key="1">
    <citation type="journal article" date="2019" name="Int. J. Syst. Evol. Microbiol.">
        <title>The Global Catalogue of Microorganisms (GCM) 10K type strain sequencing project: providing services to taxonomists for standard genome sequencing and annotation.</title>
        <authorList>
            <consortium name="The Broad Institute Genomics Platform"/>
            <consortium name="The Broad Institute Genome Sequencing Center for Infectious Disease"/>
            <person name="Wu L."/>
            <person name="Ma J."/>
        </authorList>
    </citation>
    <scope>NUCLEOTIDE SEQUENCE [LARGE SCALE GENOMIC DNA]</scope>
    <source>
        <strain evidence="2 3">JCM 3106</strain>
    </source>
</reference>
<organism evidence="2 3">
    <name type="scientific">Streptosporangium longisporum</name>
    <dbReference type="NCBI Taxonomy" id="46187"/>
    <lineage>
        <taxon>Bacteria</taxon>
        <taxon>Bacillati</taxon>
        <taxon>Actinomycetota</taxon>
        <taxon>Actinomycetes</taxon>
        <taxon>Streptosporangiales</taxon>
        <taxon>Streptosporangiaceae</taxon>
        <taxon>Streptosporangium</taxon>
    </lineage>
</organism>
<evidence type="ECO:0000313" key="3">
    <source>
        <dbReference type="Proteomes" id="UP001499930"/>
    </source>
</evidence>
<feature type="region of interest" description="Disordered" evidence="1">
    <location>
        <begin position="66"/>
        <end position="96"/>
    </location>
</feature>
<dbReference type="EMBL" id="BAAAWD010000007">
    <property type="protein sequence ID" value="GAA3006792.1"/>
    <property type="molecule type" value="Genomic_DNA"/>
</dbReference>
<keyword evidence="3" id="KW-1185">Reference proteome</keyword>
<evidence type="ECO:0000313" key="2">
    <source>
        <dbReference type="EMBL" id="GAA3006792.1"/>
    </source>
</evidence>
<protein>
    <submittedName>
        <fullName evidence="2">Uncharacterized protein</fullName>
    </submittedName>
</protein>
<evidence type="ECO:0000256" key="1">
    <source>
        <dbReference type="SAM" id="MobiDB-lite"/>
    </source>
</evidence>
<gene>
    <name evidence="2" type="ORF">GCM10017559_30890</name>
</gene>
<dbReference type="Proteomes" id="UP001499930">
    <property type="component" value="Unassembled WGS sequence"/>
</dbReference>